<sequence>KLEALIAAGPRLERLQELQVDYGISVDTNNAAAAGQADVVILSVKPQRLDRVLDGIRGSLNAEALIISIVAGATIEKIQNGSGHDVIVRSMPNTPAQIGKGITVWTTSPGVSQQQLEMTGRILGALGEEVFVEEEYYLDMATALSGTGPSYVFLFMEAMVDAGVHLGFPRRIAEQLVAQTVRGSVDYYQQREDPVHLARLRNEVTSPSGTSAAALYYLEKAGFRTAISRAIWAAYERSQELGKDAKSQA</sequence>
<feature type="domain" description="Pyrroline-5-carboxylate reductase catalytic N-terminal" evidence="4">
    <location>
        <begin position="5"/>
        <end position="72"/>
    </location>
</feature>
<evidence type="ECO:0000256" key="3">
    <source>
        <dbReference type="ARBA" id="ARBA00023002"/>
    </source>
</evidence>
<feature type="domain" description="Pyrroline-5-carboxylate reductase dimerisation" evidence="5">
    <location>
        <begin position="135"/>
        <end position="241"/>
    </location>
</feature>
<evidence type="ECO:0000256" key="2">
    <source>
        <dbReference type="ARBA" id="ARBA00022857"/>
    </source>
</evidence>
<dbReference type="PANTHER" id="PTHR11645">
    <property type="entry name" value="PYRROLINE-5-CARBOXYLATE REDUCTASE"/>
    <property type="match status" value="1"/>
</dbReference>
<feature type="non-terminal residue" evidence="6">
    <location>
        <position position="1"/>
    </location>
</feature>
<evidence type="ECO:0000313" key="6">
    <source>
        <dbReference type="EMBL" id="GAG37092.1"/>
    </source>
</evidence>
<dbReference type="InterPro" id="IPR028939">
    <property type="entry name" value="P5C_Rdtase_cat_N"/>
</dbReference>
<evidence type="ECO:0000256" key="1">
    <source>
        <dbReference type="ARBA" id="ARBA00005525"/>
    </source>
</evidence>
<dbReference type="Gene3D" id="1.10.3730.10">
    <property type="entry name" value="ProC C-terminal domain-like"/>
    <property type="match status" value="1"/>
</dbReference>
<keyword evidence="3" id="KW-0560">Oxidoreductase</keyword>
<reference evidence="6" key="1">
    <citation type="journal article" date="2014" name="Front. Microbiol.">
        <title>High frequency of phylogenetically diverse reductive dehalogenase-homologous genes in deep subseafloor sedimentary metagenomes.</title>
        <authorList>
            <person name="Kawai M."/>
            <person name="Futagami T."/>
            <person name="Toyoda A."/>
            <person name="Takaki Y."/>
            <person name="Nishi S."/>
            <person name="Hori S."/>
            <person name="Arai W."/>
            <person name="Tsubouchi T."/>
            <person name="Morono Y."/>
            <person name="Uchiyama I."/>
            <person name="Ito T."/>
            <person name="Fujiyama A."/>
            <person name="Inagaki F."/>
            <person name="Takami H."/>
        </authorList>
    </citation>
    <scope>NUCLEOTIDE SEQUENCE</scope>
    <source>
        <strain evidence="6">Expedition CK06-06</strain>
    </source>
</reference>
<comment type="caution">
    <text evidence="6">The sequence shown here is derived from an EMBL/GenBank/DDBJ whole genome shotgun (WGS) entry which is preliminary data.</text>
</comment>
<proteinExistence type="inferred from homology"/>
<accession>X0XP41</accession>
<comment type="similarity">
    <text evidence="1">Belongs to the pyrroline-5-carboxylate reductase family.</text>
</comment>
<dbReference type="Pfam" id="PF14748">
    <property type="entry name" value="P5CR_dimer"/>
    <property type="match status" value="1"/>
</dbReference>
<dbReference type="Pfam" id="PF03807">
    <property type="entry name" value="F420_oxidored"/>
    <property type="match status" value="1"/>
</dbReference>
<evidence type="ECO:0008006" key="7">
    <source>
        <dbReference type="Google" id="ProtNLM"/>
    </source>
</evidence>
<dbReference type="GO" id="GO:0055129">
    <property type="term" value="P:L-proline biosynthetic process"/>
    <property type="evidence" value="ECO:0007669"/>
    <property type="project" value="TreeGrafter"/>
</dbReference>
<dbReference type="PIRSF" id="PIRSF000193">
    <property type="entry name" value="Pyrrol-5-carb_rd"/>
    <property type="match status" value="1"/>
</dbReference>
<dbReference type="InterPro" id="IPR036291">
    <property type="entry name" value="NAD(P)-bd_dom_sf"/>
</dbReference>
<dbReference type="FunFam" id="1.10.3730.10:FF:000001">
    <property type="entry name" value="Pyrroline-5-carboxylate reductase"/>
    <property type="match status" value="1"/>
</dbReference>
<protein>
    <recommendedName>
        <fullName evidence="7">Pyrroline-5-carboxylate reductase</fullName>
    </recommendedName>
</protein>
<gene>
    <name evidence="6" type="ORF">S01H1_67249</name>
</gene>
<dbReference type="Gene3D" id="3.40.50.720">
    <property type="entry name" value="NAD(P)-binding Rossmann-like Domain"/>
    <property type="match status" value="1"/>
</dbReference>
<dbReference type="SUPFAM" id="SSF51735">
    <property type="entry name" value="NAD(P)-binding Rossmann-fold domains"/>
    <property type="match status" value="1"/>
</dbReference>
<feature type="non-terminal residue" evidence="6">
    <location>
        <position position="249"/>
    </location>
</feature>
<dbReference type="AlphaFoldDB" id="X0XP41"/>
<dbReference type="InterPro" id="IPR000304">
    <property type="entry name" value="Pyrroline-COOH_reductase"/>
</dbReference>
<dbReference type="InterPro" id="IPR008927">
    <property type="entry name" value="6-PGluconate_DH-like_C_sf"/>
</dbReference>
<dbReference type="EMBL" id="BARS01044523">
    <property type="protein sequence ID" value="GAG37092.1"/>
    <property type="molecule type" value="Genomic_DNA"/>
</dbReference>
<dbReference type="SUPFAM" id="SSF48179">
    <property type="entry name" value="6-phosphogluconate dehydrogenase C-terminal domain-like"/>
    <property type="match status" value="1"/>
</dbReference>
<keyword evidence="2" id="KW-0521">NADP</keyword>
<organism evidence="6">
    <name type="scientific">marine sediment metagenome</name>
    <dbReference type="NCBI Taxonomy" id="412755"/>
    <lineage>
        <taxon>unclassified sequences</taxon>
        <taxon>metagenomes</taxon>
        <taxon>ecological metagenomes</taxon>
    </lineage>
</organism>
<dbReference type="GO" id="GO:0004735">
    <property type="term" value="F:pyrroline-5-carboxylate reductase activity"/>
    <property type="evidence" value="ECO:0007669"/>
    <property type="project" value="InterPro"/>
</dbReference>
<name>X0XP41_9ZZZZ</name>
<dbReference type="HAMAP" id="MF_01925">
    <property type="entry name" value="P5C_reductase"/>
    <property type="match status" value="1"/>
</dbReference>
<evidence type="ECO:0000259" key="4">
    <source>
        <dbReference type="Pfam" id="PF03807"/>
    </source>
</evidence>
<dbReference type="InterPro" id="IPR029036">
    <property type="entry name" value="P5CR_dimer"/>
</dbReference>
<dbReference type="PANTHER" id="PTHR11645:SF66">
    <property type="entry name" value="PYRROLINE-5-CARBOXYLATE REDUCTASE"/>
    <property type="match status" value="1"/>
</dbReference>
<evidence type="ECO:0000259" key="5">
    <source>
        <dbReference type="Pfam" id="PF14748"/>
    </source>
</evidence>
<dbReference type="NCBIfam" id="TIGR00112">
    <property type="entry name" value="proC"/>
    <property type="match status" value="1"/>
</dbReference>